<dbReference type="Proteomes" id="UP000247498">
    <property type="component" value="Unassembled WGS sequence"/>
</dbReference>
<accession>A0A2V0PC25</accession>
<dbReference type="PANTHER" id="PTHR12121">
    <property type="entry name" value="CARBON CATABOLITE REPRESSOR PROTEIN 4"/>
    <property type="match status" value="1"/>
</dbReference>
<feature type="compositionally biased region" description="Gly residues" evidence="3">
    <location>
        <begin position="288"/>
        <end position="310"/>
    </location>
</feature>
<feature type="domain" description="Endonuclease/exonuclease/phosphatase" evidence="4">
    <location>
        <begin position="71"/>
        <end position="393"/>
    </location>
</feature>
<evidence type="ECO:0000256" key="1">
    <source>
        <dbReference type="ARBA" id="ARBA00010774"/>
    </source>
</evidence>
<feature type="compositionally biased region" description="Gly residues" evidence="3">
    <location>
        <begin position="318"/>
        <end position="331"/>
    </location>
</feature>
<dbReference type="PANTHER" id="PTHR12121:SF45">
    <property type="entry name" value="NOCTURNIN"/>
    <property type="match status" value="1"/>
</dbReference>
<keyword evidence="2" id="KW-0378">Hydrolase</keyword>
<proteinExistence type="inferred from homology"/>
<dbReference type="InterPro" id="IPR050410">
    <property type="entry name" value="CCR4/nocturin_mRNA_transcr"/>
</dbReference>
<comment type="caution">
    <text evidence="5">The sequence shown here is derived from an EMBL/GenBank/DDBJ whole genome shotgun (WGS) entry which is preliminary data.</text>
</comment>
<reference evidence="5 6" key="1">
    <citation type="journal article" date="2018" name="Sci. Rep.">
        <title>Raphidocelis subcapitata (=Pseudokirchneriella subcapitata) provides an insight into genome evolution and environmental adaptations in the Sphaeropleales.</title>
        <authorList>
            <person name="Suzuki S."/>
            <person name="Yamaguchi H."/>
            <person name="Nakajima N."/>
            <person name="Kawachi M."/>
        </authorList>
    </citation>
    <scope>NUCLEOTIDE SEQUENCE [LARGE SCALE GENOMIC DNA]</scope>
    <source>
        <strain evidence="5 6">NIES-35</strain>
    </source>
</reference>
<dbReference type="OrthoDB" id="2866996at2759"/>
<feature type="compositionally biased region" description="Low complexity" evidence="3">
    <location>
        <begin position="20"/>
        <end position="30"/>
    </location>
</feature>
<dbReference type="GO" id="GO:0006139">
    <property type="term" value="P:nucleobase-containing compound metabolic process"/>
    <property type="evidence" value="ECO:0007669"/>
    <property type="project" value="UniProtKB-ARBA"/>
</dbReference>
<protein>
    <recommendedName>
        <fullName evidence="4">Endonuclease/exonuclease/phosphatase domain-containing protein</fullName>
    </recommendedName>
</protein>
<name>A0A2V0PC25_9CHLO</name>
<organism evidence="5 6">
    <name type="scientific">Raphidocelis subcapitata</name>
    <dbReference type="NCBI Taxonomy" id="307507"/>
    <lineage>
        <taxon>Eukaryota</taxon>
        <taxon>Viridiplantae</taxon>
        <taxon>Chlorophyta</taxon>
        <taxon>core chlorophytes</taxon>
        <taxon>Chlorophyceae</taxon>
        <taxon>CS clade</taxon>
        <taxon>Sphaeropleales</taxon>
        <taxon>Selenastraceae</taxon>
        <taxon>Raphidocelis</taxon>
    </lineage>
</organism>
<evidence type="ECO:0000313" key="5">
    <source>
        <dbReference type="EMBL" id="GBF95430.1"/>
    </source>
</evidence>
<gene>
    <name evidence="5" type="ORF">Rsub_08392</name>
</gene>
<dbReference type="SUPFAM" id="SSF56219">
    <property type="entry name" value="DNase I-like"/>
    <property type="match status" value="1"/>
</dbReference>
<feature type="region of interest" description="Disordered" evidence="3">
    <location>
        <begin position="13"/>
        <end position="65"/>
    </location>
</feature>
<dbReference type="EMBL" id="BDRX01000064">
    <property type="protein sequence ID" value="GBF95430.1"/>
    <property type="molecule type" value="Genomic_DNA"/>
</dbReference>
<dbReference type="InterPro" id="IPR036691">
    <property type="entry name" value="Endo/exonu/phosph_ase_sf"/>
</dbReference>
<comment type="similarity">
    <text evidence="1">Belongs to the CCR4/nocturin family.</text>
</comment>
<dbReference type="STRING" id="307507.A0A2V0PC25"/>
<dbReference type="InParanoid" id="A0A2V0PC25"/>
<dbReference type="Pfam" id="PF03372">
    <property type="entry name" value="Exo_endo_phos"/>
    <property type="match status" value="1"/>
</dbReference>
<evidence type="ECO:0000256" key="3">
    <source>
        <dbReference type="SAM" id="MobiDB-lite"/>
    </source>
</evidence>
<feature type="compositionally biased region" description="Pro residues" evidence="3">
    <location>
        <begin position="31"/>
        <end position="41"/>
    </location>
</feature>
<sequence length="403" mass="40741">MAPCRCFGWGGGRGAGGAGAPVPQQHAGAAAPPPAAPPEPWLPRTELPLAHPAQRKPRAAAPPPPPPLRVLSWNVLADGLAQHGDFVNAPPGVLAWEYRLPRIVREIAEARPDIVSLQEANHYEEIAAALQPLGLVGYHLPKRPAPPERFGAPPDGTALFYRAARLEPLDGPRGAPYARPDGGGAQTQGFVIATLRDAAAGGRAVVVAATHLKAKEGGPNEETRRLQAQQLVQHVAAAHAAAPASAGAAGVLVMGDFNTTPGSPACRELERQPGLKLQSVWSVPWAAGSGGGGGGGNSGGGGGGGGGTSGSGRAAAAGSGGEGNGAGGGAGAAAAPEPEFTTWKFRTGGEARRVIDFIYYGQPALAPSARWRMLGSAEIGPGGLPCAAYPSDHQAVLAAFEWL</sequence>
<evidence type="ECO:0000256" key="2">
    <source>
        <dbReference type="ARBA" id="ARBA00022801"/>
    </source>
</evidence>
<evidence type="ECO:0000259" key="4">
    <source>
        <dbReference type="Pfam" id="PF03372"/>
    </source>
</evidence>
<dbReference type="InterPro" id="IPR005135">
    <property type="entry name" value="Endo/exonuclease/phosphatase"/>
</dbReference>
<dbReference type="AlphaFoldDB" id="A0A2V0PC25"/>
<dbReference type="GO" id="GO:0000175">
    <property type="term" value="F:3'-5'-RNA exonuclease activity"/>
    <property type="evidence" value="ECO:0007669"/>
    <property type="project" value="TreeGrafter"/>
</dbReference>
<feature type="region of interest" description="Disordered" evidence="3">
    <location>
        <begin position="286"/>
        <end position="335"/>
    </location>
</feature>
<keyword evidence="6" id="KW-1185">Reference proteome</keyword>
<dbReference type="Gene3D" id="3.60.10.10">
    <property type="entry name" value="Endonuclease/exonuclease/phosphatase"/>
    <property type="match status" value="1"/>
</dbReference>
<evidence type="ECO:0000313" key="6">
    <source>
        <dbReference type="Proteomes" id="UP000247498"/>
    </source>
</evidence>